<comment type="subcellular location">
    <subcellularLocation>
        <location evidence="1">Nucleus</location>
    </subcellularLocation>
</comment>
<proteinExistence type="predicted"/>
<keyword evidence="5" id="KW-0539">Nucleus</keyword>
<dbReference type="PANTHER" id="PTHR11370">
    <property type="entry name" value="DNA-REPAIR PROTEIN XRCC1"/>
    <property type="match status" value="1"/>
</dbReference>
<protein>
    <recommendedName>
        <fullName evidence="6">BRCT domain-containing protein</fullName>
    </recommendedName>
</protein>
<evidence type="ECO:0000313" key="8">
    <source>
        <dbReference type="Proteomes" id="UP000287651"/>
    </source>
</evidence>
<dbReference type="Gene3D" id="3.40.50.10190">
    <property type="entry name" value="BRCT domain"/>
    <property type="match status" value="1"/>
</dbReference>
<sequence>MGSRDMKNKSSGKKLAVASAKVEVENFIGSSKACLYETSQNKMDFSKLLEGVIFALSGFVNPERATLRSKALEMGAEYQPDWTSDCTILVCAFPSTPKFRQVKSDGGTIVSKVIVHFHLYNLVPWQDWISECHSQKRLVDIVPYLMHVGKPWRKSSKQFDFQQGNISTYPAVMAAMSLKCHMLCEVVALATLGTLVNVWFSSSSPSSSSSLPQLRPLFFLFSLFFFLPPSAETARDWPVTVEIDRERSLSHGNGRKQPLLGGSGRFKYRSVRNGRFRVVTGGNNRYSVVAGGSSTGQLVDQYIPSGTGPYRPGEHATNVDIQFSPSKIKQWAVDDLHRTMSWLDSQDEKVSSYHFCPITARSPVK</sequence>
<organism evidence="7 8">
    <name type="scientific">Ensete ventricosum</name>
    <name type="common">Abyssinian banana</name>
    <name type="synonym">Musa ensete</name>
    <dbReference type="NCBI Taxonomy" id="4639"/>
    <lineage>
        <taxon>Eukaryota</taxon>
        <taxon>Viridiplantae</taxon>
        <taxon>Streptophyta</taxon>
        <taxon>Embryophyta</taxon>
        <taxon>Tracheophyta</taxon>
        <taxon>Spermatophyta</taxon>
        <taxon>Magnoliopsida</taxon>
        <taxon>Liliopsida</taxon>
        <taxon>Zingiberales</taxon>
        <taxon>Musaceae</taxon>
        <taxon>Ensete</taxon>
    </lineage>
</organism>
<dbReference type="InterPro" id="IPR036420">
    <property type="entry name" value="BRCT_dom_sf"/>
</dbReference>
<dbReference type="CDD" id="cd17725">
    <property type="entry name" value="BRCT_XRCC1_rpt1"/>
    <property type="match status" value="1"/>
</dbReference>
<dbReference type="EMBL" id="AMZH03000935">
    <property type="protein sequence ID" value="RRT81336.1"/>
    <property type="molecule type" value="Genomic_DNA"/>
</dbReference>
<evidence type="ECO:0000256" key="1">
    <source>
        <dbReference type="ARBA" id="ARBA00004123"/>
    </source>
</evidence>
<evidence type="ECO:0000256" key="4">
    <source>
        <dbReference type="ARBA" id="ARBA00023204"/>
    </source>
</evidence>
<dbReference type="PANTHER" id="PTHR11370:SF5">
    <property type="entry name" value="DNA REPAIR PROTEIN XRCC1"/>
    <property type="match status" value="1"/>
</dbReference>
<dbReference type="GO" id="GO:0000012">
    <property type="term" value="P:single strand break repair"/>
    <property type="evidence" value="ECO:0007669"/>
    <property type="project" value="InterPro"/>
</dbReference>
<dbReference type="GO" id="GO:0006284">
    <property type="term" value="P:base-excision repair"/>
    <property type="evidence" value="ECO:0007669"/>
    <property type="project" value="InterPro"/>
</dbReference>
<keyword evidence="4" id="KW-0234">DNA repair</keyword>
<name>A0A427AZ03_ENSVE</name>
<evidence type="ECO:0000256" key="3">
    <source>
        <dbReference type="ARBA" id="ARBA00022763"/>
    </source>
</evidence>
<dbReference type="AlphaFoldDB" id="A0A427AZ03"/>
<evidence type="ECO:0000256" key="5">
    <source>
        <dbReference type="ARBA" id="ARBA00023242"/>
    </source>
</evidence>
<evidence type="ECO:0000256" key="2">
    <source>
        <dbReference type="ARBA" id="ARBA00022737"/>
    </source>
</evidence>
<dbReference type="SUPFAM" id="SSF52113">
    <property type="entry name" value="BRCT domain"/>
    <property type="match status" value="1"/>
</dbReference>
<dbReference type="Pfam" id="PF12738">
    <property type="entry name" value="PTCB-BRCT"/>
    <property type="match status" value="1"/>
</dbReference>
<dbReference type="InterPro" id="IPR045080">
    <property type="entry name" value="BRCT_XRCC1_rpt1"/>
</dbReference>
<dbReference type="GO" id="GO:0006303">
    <property type="term" value="P:double-strand break repair via nonhomologous end joining"/>
    <property type="evidence" value="ECO:0007669"/>
    <property type="project" value="InterPro"/>
</dbReference>
<dbReference type="Proteomes" id="UP000287651">
    <property type="component" value="Unassembled WGS sequence"/>
</dbReference>
<dbReference type="GO" id="GO:0003684">
    <property type="term" value="F:damaged DNA binding"/>
    <property type="evidence" value="ECO:0007669"/>
    <property type="project" value="InterPro"/>
</dbReference>
<dbReference type="InterPro" id="IPR001357">
    <property type="entry name" value="BRCT_dom"/>
</dbReference>
<keyword evidence="3" id="KW-0227">DNA damage</keyword>
<dbReference type="PROSITE" id="PS50172">
    <property type="entry name" value="BRCT"/>
    <property type="match status" value="1"/>
</dbReference>
<comment type="caution">
    <text evidence="7">The sequence shown here is derived from an EMBL/GenBank/DDBJ whole genome shotgun (WGS) entry which is preliminary data.</text>
</comment>
<evidence type="ECO:0000313" key="7">
    <source>
        <dbReference type="EMBL" id="RRT81336.1"/>
    </source>
</evidence>
<evidence type="ECO:0000259" key="6">
    <source>
        <dbReference type="PROSITE" id="PS50172"/>
    </source>
</evidence>
<reference evidence="7 8" key="1">
    <citation type="journal article" date="2014" name="Agronomy (Basel)">
        <title>A Draft Genome Sequence for Ensete ventricosum, the Drought-Tolerant Tree Against Hunger.</title>
        <authorList>
            <person name="Harrison J."/>
            <person name="Moore K.A."/>
            <person name="Paszkiewicz K."/>
            <person name="Jones T."/>
            <person name="Grant M."/>
            <person name="Ambacheew D."/>
            <person name="Muzemil S."/>
            <person name="Studholme D.J."/>
        </authorList>
    </citation>
    <scope>NUCLEOTIDE SEQUENCE [LARGE SCALE GENOMIC DNA]</scope>
</reference>
<gene>
    <name evidence="7" type="ORF">B296_00002435</name>
</gene>
<feature type="domain" description="BRCT" evidence="6">
    <location>
        <begin position="44"/>
        <end position="146"/>
    </location>
</feature>
<accession>A0A427AZ03</accession>
<dbReference type="SMART" id="SM00292">
    <property type="entry name" value="BRCT"/>
    <property type="match status" value="1"/>
</dbReference>
<dbReference type="GO" id="GO:0005634">
    <property type="term" value="C:nucleus"/>
    <property type="evidence" value="ECO:0007669"/>
    <property type="project" value="UniProtKB-SubCell"/>
</dbReference>
<keyword evidence="2" id="KW-0677">Repeat</keyword>